<keyword evidence="1" id="KW-0805">Transcription regulation</keyword>
<dbReference type="Pfam" id="PF12833">
    <property type="entry name" value="HTH_18"/>
    <property type="match status" value="1"/>
</dbReference>
<dbReference type="PROSITE" id="PS01124">
    <property type="entry name" value="HTH_ARAC_FAMILY_2"/>
    <property type="match status" value="1"/>
</dbReference>
<dbReference type="InterPro" id="IPR050204">
    <property type="entry name" value="AraC_XylS_family_regulators"/>
</dbReference>
<organism evidence="5 6">
    <name type="scientific">Sessilibacter corallicola</name>
    <dbReference type="NCBI Taxonomy" id="2904075"/>
    <lineage>
        <taxon>Bacteria</taxon>
        <taxon>Pseudomonadati</taxon>
        <taxon>Pseudomonadota</taxon>
        <taxon>Gammaproteobacteria</taxon>
        <taxon>Cellvibrionales</taxon>
        <taxon>Cellvibrionaceae</taxon>
        <taxon>Sessilibacter</taxon>
    </lineage>
</organism>
<keyword evidence="6" id="KW-1185">Reference proteome</keyword>
<comment type="caution">
    <text evidence="5">The sequence shown here is derived from an EMBL/GenBank/DDBJ whole genome shotgun (WGS) entry which is preliminary data.</text>
</comment>
<accession>A0ABQ0A6D9</accession>
<dbReference type="EMBL" id="BAABWN010000003">
    <property type="protein sequence ID" value="GAA6167219.1"/>
    <property type="molecule type" value="Genomic_DNA"/>
</dbReference>
<keyword evidence="2" id="KW-0238">DNA-binding</keyword>
<dbReference type="SMART" id="SM00342">
    <property type="entry name" value="HTH_ARAC"/>
    <property type="match status" value="1"/>
</dbReference>
<gene>
    <name evidence="5" type="ORF">NBRC116591_10290</name>
</gene>
<dbReference type="Gene3D" id="1.10.10.60">
    <property type="entry name" value="Homeodomain-like"/>
    <property type="match status" value="1"/>
</dbReference>
<evidence type="ECO:0000256" key="3">
    <source>
        <dbReference type="ARBA" id="ARBA00023163"/>
    </source>
</evidence>
<feature type="domain" description="HTH araC/xylS-type" evidence="4">
    <location>
        <begin position="153"/>
        <end position="233"/>
    </location>
</feature>
<dbReference type="SUPFAM" id="SSF46689">
    <property type="entry name" value="Homeodomain-like"/>
    <property type="match status" value="1"/>
</dbReference>
<dbReference type="RefSeq" id="WP_233088732.1">
    <property type="nucleotide sequence ID" value="NZ_BAABWN010000003.1"/>
</dbReference>
<evidence type="ECO:0000259" key="4">
    <source>
        <dbReference type="PROSITE" id="PS01124"/>
    </source>
</evidence>
<dbReference type="InterPro" id="IPR018060">
    <property type="entry name" value="HTH_AraC"/>
</dbReference>
<protein>
    <recommendedName>
        <fullName evidence="4">HTH araC/xylS-type domain-containing protein</fullName>
    </recommendedName>
</protein>
<proteinExistence type="predicted"/>
<keyword evidence="3" id="KW-0804">Transcription</keyword>
<evidence type="ECO:0000256" key="2">
    <source>
        <dbReference type="ARBA" id="ARBA00023125"/>
    </source>
</evidence>
<dbReference type="Proteomes" id="UP001465153">
    <property type="component" value="Unassembled WGS sequence"/>
</dbReference>
<dbReference type="PANTHER" id="PTHR46796:SF13">
    <property type="entry name" value="HTH-TYPE TRANSCRIPTIONAL ACTIVATOR RHAS"/>
    <property type="match status" value="1"/>
</dbReference>
<reference evidence="5 6" key="1">
    <citation type="submission" date="2024-04" db="EMBL/GenBank/DDBJ databases">
        <title>Draft genome sequence of Sessilibacter corallicola NBRC 116591.</title>
        <authorList>
            <person name="Miyakawa T."/>
            <person name="Kusuya Y."/>
            <person name="Miura T."/>
        </authorList>
    </citation>
    <scope>NUCLEOTIDE SEQUENCE [LARGE SCALE GENOMIC DNA]</scope>
    <source>
        <strain evidence="5 6">KU-00831-HH</strain>
    </source>
</reference>
<evidence type="ECO:0000313" key="5">
    <source>
        <dbReference type="EMBL" id="GAA6167219.1"/>
    </source>
</evidence>
<dbReference type="PANTHER" id="PTHR46796">
    <property type="entry name" value="HTH-TYPE TRANSCRIPTIONAL ACTIVATOR RHAS-RELATED"/>
    <property type="match status" value="1"/>
</dbReference>
<evidence type="ECO:0000313" key="6">
    <source>
        <dbReference type="Proteomes" id="UP001465153"/>
    </source>
</evidence>
<sequence length="233" mass="26365">MQGIWSASVNDTDPVVKPLYSDAGNGILFNFSSDLAIDDEIIPEGVIILPVSKQAKTVAIPPGAHLAGIRFHPAVGYGVLRQHLNKPTLLAPDQDQMFNLYQVFSELQTKQDNNSRIEILYQWVDENLNFTDVIPDSVEKGMKAIEQGKAPGKLNESIALSQRQMERQFKLWLDMTPKYYQRILRIKKTINFLRENKDANLAEVAVQFGFSDQAHMTREFRTIASITPGKFEK</sequence>
<evidence type="ECO:0000256" key="1">
    <source>
        <dbReference type="ARBA" id="ARBA00023015"/>
    </source>
</evidence>
<name>A0ABQ0A6D9_9GAMM</name>
<dbReference type="InterPro" id="IPR009057">
    <property type="entry name" value="Homeodomain-like_sf"/>
</dbReference>